<comment type="function">
    <text evidence="2">Secreted tripeptidyl-peptidase which degrades proteins at acidic pHs and is involved in virulence.</text>
</comment>
<keyword evidence="9 11" id="KW-0106">Calcium</keyword>
<evidence type="ECO:0000256" key="12">
    <source>
        <dbReference type="SAM" id="SignalP"/>
    </source>
</evidence>
<dbReference type="InterPro" id="IPR030400">
    <property type="entry name" value="Sedolisin_dom"/>
</dbReference>
<keyword evidence="15" id="KW-1185">Reference proteome</keyword>
<dbReference type="CDD" id="cd04056">
    <property type="entry name" value="Peptidases_S53"/>
    <property type="match status" value="1"/>
</dbReference>
<dbReference type="OMA" id="CIEMAAI"/>
<dbReference type="GO" id="GO:0008240">
    <property type="term" value="F:tripeptidyl-peptidase activity"/>
    <property type="evidence" value="ECO:0007669"/>
    <property type="project" value="UniProtKB-EC"/>
</dbReference>
<dbReference type="Pfam" id="PF09286">
    <property type="entry name" value="Pro-kuma_activ"/>
    <property type="match status" value="1"/>
</dbReference>
<dbReference type="InterPro" id="IPR050819">
    <property type="entry name" value="Tripeptidyl-peptidase_I"/>
</dbReference>
<dbReference type="PROSITE" id="PS51695">
    <property type="entry name" value="SEDOLISIN"/>
    <property type="match status" value="1"/>
</dbReference>
<feature type="signal peptide" evidence="12">
    <location>
        <begin position="1"/>
        <end position="18"/>
    </location>
</feature>
<dbReference type="InterPro" id="IPR000209">
    <property type="entry name" value="Peptidase_S8/S53_dom"/>
</dbReference>
<dbReference type="GO" id="GO:0006508">
    <property type="term" value="P:proteolysis"/>
    <property type="evidence" value="ECO:0007669"/>
    <property type="project" value="UniProtKB-KW"/>
</dbReference>
<dbReference type="SUPFAM" id="SSF54897">
    <property type="entry name" value="Protease propeptides/inhibitors"/>
    <property type="match status" value="1"/>
</dbReference>
<evidence type="ECO:0000256" key="2">
    <source>
        <dbReference type="ARBA" id="ARBA00002451"/>
    </source>
</evidence>
<protein>
    <recommendedName>
        <fullName evidence="4">tripeptidyl-peptidase II</fullName>
        <ecNumber evidence="4">3.4.14.10</ecNumber>
    </recommendedName>
</protein>
<evidence type="ECO:0000256" key="11">
    <source>
        <dbReference type="PROSITE-ProRule" id="PRU01032"/>
    </source>
</evidence>
<dbReference type="CDD" id="cd11377">
    <property type="entry name" value="Pro-peptidase_S53"/>
    <property type="match status" value="1"/>
</dbReference>
<evidence type="ECO:0000256" key="9">
    <source>
        <dbReference type="ARBA" id="ARBA00022837"/>
    </source>
</evidence>
<evidence type="ECO:0000256" key="4">
    <source>
        <dbReference type="ARBA" id="ARBA00012462"/>
    </source>
</evidence>
<feature type="binding site" evidence="11">
    <location>
        <position position="521"/>
    </location>
    <ligand>
        <name>Ca(2+)</name>
        <dbReference type="ChEBI" id="CHEBI:29108"/>
    </ligand>
</feature>
<keyword evidence="10" id="KW-0865">Zymogen</keyword>
<feature type="binding site" evidence="11">
    <location>
        <position position="545"/>
    </location>
    <ligand>
        <name>Ca(2+)</name>
        <dbReference type="ChEBI" id="CHEBI:29108"/>
    </ligand>
</feature>
<dbReference type="GO" id="GO:0046872">
    <property type="term" value="F:metal ion binding"/>
    <property type="evidence" value="ECO:0007669"/>
    <property type="project" value="UniProtKB-UniRule"/>
</dbReference>
<feature type="active site" description="Charge relay system" evidence="11">
    <location>
        <position position="479"/>
    </location>
</feature>
<feature type="domain" description="Peptidase S53" evidence="13">
    <location>
        <begin position="211"/>
        <end position="564"/>
    </location>
</feature>
<name>A0A2H3JGR9_WOLCO</name>
<dbReference type="OrthoDB" id="409122at2759"/>
<dbReference type="SMART" id="SM00944">
    <property type="entry name" value="Pro-kuma_activ"/>
    <property type="match status" value="1"/>
</dbReference>
<reference evidence="14 15" key="1">
    <citation type="journal article" date="2012" name="Science">
        <title>The Paleozoic origin of enzymatic lignin decomposition reconstructed from 31 fungal genomes.</title>
        <authorList>
            <person name="Floudas D."/>
            <person name="Binder M."/>
            <person name="Riley R."/>
            <person name="Barry K."/>
            <person name="Blanchette R.A."/>
            <person name="Henrissat B."/>
            <person name="Martinez A.T."/>
            <person name="Otillar R."/>
            <person name="Spatafora J.W."/>
            <person name="Yadav J.S."/>
            <person name="Aerts A."/>
            <person name="Benoit I."/>
            <person name="Boyd A."/>
            <person name="Carlson A."/>
            <person name="Copeland A."/>
            <person name="Coutinho P.M."/>
            <person name="de Vries R.P."/>
            <person name="Ferreira P."/>
            <person name="Findley K."/>
            <person name="Foster B."/>
            <person name="Gaskell J."/>
            <person name="Glotzer D."/>
            <person name="Gorecki P."/>
            <person name="Heitman J."/>
            <person name="Hesse C."/>
            <person name="Hori C."/>
            <person name="Igarashi K."/>
            <person name="Jurgens J.A."/>
            <person name="Kallen N."/>
            <person name="Kersten P."/>
            <person name="Kohler A."/>
            <person name="Kuees U."/>
            <person name="Kumar T.K.A."/>
            <person name="Kuo A."/>
            <person name="LaButti K."/>
            <person name="Larrondo L.F."/>
            <person name="Lindquist E."/>
            <person name="Ling A."/>
            <person name="Lombard V."/>
            <person name="Lucas S."/>
            <person name="Lundell T."/>
            <person name="Martin R."/>
            <person name="McLaughlin D.J."/>
            <person name="Morgenstern I."/>
            <person name="Morin E."/>
            <person name="Murat C."/>
            <person name="Nagy L.G."/>
            <person name="Nolan M."/>
            <person name="Ohm R.A."/>
            <person name="Patyshakuliyeva A."/>
            <person name="Rokas A."/>
            <person name="Ruiz-Duenas F.J."/>
            <person name="Sabat G."/>
            <person name="Salamov A."/>
            <person name="Samejima M."/>
            <person name="Schmutz J."/>
            <person name="Slot J.C."/>
            <person name="St John F."/>
            <person name="Stenlid J."/>
            <person name="Sun H."/>
            <person name="Sun S."/>
            <person name="Syed K."/>
            <person name="Tsang A."/>
            <person name="Wiebenga A."/>
            <person name="Young D."/>
            <person name="Pisabarro A."/>
            <person name="Eastwood D.C."/>
            <person name="Martin F."/>
            <person name="Cullen D."/>
            <person name="Grigoriev I.V."/>
            <person name="Hibbett D.S."/>
        </authorList>
    </citation>
    <scope>NUCLEOTIDE SEQUENCE [LARGE SCALE GENOMIC DNA]</scope>
    <source>
        <strain evidence="14 15">MD-104</strain>
    </source>
</reference>
<feature type="active site" description="Charge relay system" evidence="11">
    <location>
        <position position="289"/>
    </location>
</feature>
<keyword evidence="5 11" id="KW-0645">Protease</keyword>
<keyword evidence="7 11" id="KW-0378">Hydrolase</keyword>
<evidence type="ECO:0000256" key="3">
    <source>
        <dbReference type="ARBA" id="ARBA00004239"/>
    </source>
</evidence>
<dbReference type="PANTHER" id="PTHR14218:SF15">
    <property type="entry name" value="TRIPEPTIDYL-PEPTIDASE 1"/>
    <property type="match status" value="1"/>
</dbReference>
<comment type="cofactor">
    <cofactor evidence="11">
        <name>Ca(2+)</name>
        <dbReference type="ChEBI" id="CHEBI:29108"/>
    </cofactor>
    <text evidence="11">Binds 1 Ca(2+) ion per subunit.</text>
</comment>
<evidence type="ECO:0000256" key="8">
    <source>
        <dbReference type="ARBA" id="ARBA00022825"/>
    </source>
</evidence>
<dbReference type="InterPro" id="IPR015366">
    <property type="entry name" value="S53_propep"/>
</dbReference>
<dbReference type="STRING" id="742152.A0A2H3JGR9"/>
<dbReference type="AlphaFoldDB" id="A0A2H3JGR9"/>
<keyword evidence="12" id="KW-0732">Signal</keyword>
<evidence type="ECO:0000256" key="6">
    <source>
        <dbReference type="ARBA" id="ARBA00022723"/>
    </source>
</evidence>
<dbReference type="GO" id="GO:0005576">
    <property type="term" value="C:extracellular region"/>
    <property type="evidence" value="ECO:0007669"/>
    <property type="project" value="UniProtKB-SubCell"/>
</dbReference>
<dbReference type="EMBL" id="KB467942">
    <property type="protein sequence ID" value="PCH37959.1"/>
    <property type="molecule type" value="Genomic_DNA"/>
</dbReference>
<feature type="chain" id="PRO_5013588113" description="tripeptidyl-peptidase II" evidence="12">
    <location>
        <begin position="19"/>
        <end position="564"/>
    </location>
</feature>
<keyword evidence="6 11" id="KW-0479">Metal-binding</keyword>
<dbReference type="InterPro" id="IPR036852">
    <property type="entry name" value="Peptidase_S8/S53_dom_sf"/>
</dbReference>
<sequence length="564" mass="59626">MLHVSCVLVALCCSLVSGRIVPRTLQVHEARESVPNGYQLTGPASPDTVLSLRIAITSNDTDGLIDVLYDISTPSSANYGKYLTKAEAEAYAAPNPDSVAAVNAWLSENGLESTTLSPAGDWIGIQVPVSKANDMLNASFSVFTYPKTGLTTVRTLSYSIPSDLKGHLDLVHPTISFPDPNARTPPVTRVLGGPSTETSSSSPCADVNDNGMTPACLQYLYGIPTTPATVSTNRLAVTEYEDEYFNQTDLQTFLQTFRPDMNSSTTLSIFSIDGGLNLQNETGLEAALDTEYTVGLATNVPAVFITVGGEDFQQALLDTATALLAEDSPPQVVSTSYGEDEDLLAPAFAQKLCNTYAQLGARGVSLIFSSGDGGVSGNQESQCRVFVPVFPSACPYITSVGATTQIPEVAVDFSGGGFSNYFLRPVYQETAVTDYLLYIGTNMSGLYNAVGRGYPDVSAYGVDFEVVAYDFTFGVSGTSCSAPTWASIIALLNDRLLAAGKPVLGFLNPWLYSTGASALTDIVYGNNDACGPYYNIGFDATTGWDPVTGLGTPKFASLLSSVGL</sequence>
<evidence type="ECO:0000313" key="14">
    <source>
        <dbReference type="EMBL" id="PCH37959.1"/>
    </source>
</evidence>
<dbReference type="Pfam" id="PF00082">
    <property type="entry name" value="Peptidase_S8"/>
    <property type="match status" value="1"/>
</dbReference>
<evidence type="ECO:0000256" key="1">
    <source>
        <dbReference type="ARBA" id="ARBA00001910"/>
    </source>
</evidence>
<evidence type="ECO:0000259" key="13">
    <source>
        <dbReference type="PROSITE" id="PS51695"/>
    </source>
</evidence>
<feature type="active site" description="Charge relay system" evidence="11">
    <location>
        <position position="285"/>
    </location>
</feature>
<dbReference type="SUPFAM" id="SSF52743">
    <property type="entry name" value="Subtilisin-like"/>
    <property type="match status" value="1"/>
</dbReference>
<dbReference type="Proteomes" id="UP000218811">
    <property type="component" value="Unassembled WGS sequence"/>
</dbReference>
<comment type="catalytic activity">
    <reaction evidence="1">
        <text>Release of an N-terminal tripeptide from a polypeptide.</text>
        <dbReference type="EC" id="3.4.14.10"/>
    </reaction>
</comment>
<dbReference type="Gene3D" id="3.40.50.200">
    <property type="entry name" value="Peptidase S8/S53 domain"/>
    <property type="match status" value="1"/>
</dbReference>
<accession>A0A2H3JGR9</accession>
<comment type="subcellular location">
    <subcellularLocation>
        <location evidence="3">Secreted</location>
        <location evidence="3">Extracellular space</location>
    </subcellularLocation>
</comment>
<dbReference type="GO" id="GO:0004252">
    <property type="term" value="F:serine-type endopeptidase activity"/>
    <property type="evidence" value="ECO:0007669"/>
    <property type="project" value="UniProtKB-UniRule"/>
</dbReference>
<feature type="binding site" evidence="11">
    <location>
        <position position="522"/>
    </location>
    <ligand>
        <name>Ca(2+)</name>
        <dbReference type="ChEBI" id="CHEBI:29108"/>
    </ligand>
</feature>
<keyword evidence="8 11" id="KW-0720">Serine protease</keyword>
<organism evidence="14 15">
    <name type="scientific">Wolfiporia cocos (strain MD-104)</name>
    <name type="common">Brown rot fungus</name>
    <dbReference type="NCBI Taxonomy" id="742152"/>
    <lineage>
        <taxon>Eukaryota</taxon>
        <taxon>Fungi</taxon>
        <taxon>Dikarya</taxon>
        <taxon>Basidiomycota</taxon>
        <taxon>Agaricomycotina</taxon>
        <taxon>Agaricomycetes</taxon>
        <taxon>Polyporales</taxon>
        <taxon>Phaeolaceae</taxon>
        <taxon>Wolfiporia</taxon>
    </lineage>
</organism>
<gene>
    <name evidence="14" type="ORF">WOLCODRAFT_22983</name>
</gene>
<dbReference type="EC" id="3.4.14.10" evidence="4"/>
<evidence type="ECO:0000256" key="10">
    <source>
        <dbReference type="ARBA" id="ARBA00023145"/>
    </source>
</evidence>
<dbReference type="PANTHER" id="PTHR14218">
    <property type="entry name" value="PROTEASE S8 TRIPEPTIDYL PEPTIDASE I CLN2"/>
    <property type="match status" value="1"/>
</dbReference>
<evidence type="ECO:0000256" key="7">
    <source>
        <dbReference type="ARBA" id="ARBA00022801"/>
    </source>
</evidence>
<evidence type="ECO:0000313" key="15">
    <source>
        <dbReference type="Proteomes" id="UP000218811"/>
    </source>
</evidence>
<evidence type="ECO:0000256" key="5">
    <source>
        <dbReference type="ARBA" id="ARBA00022670"/>
    </source>
</evidence>
<feature type="binding site" evidence="11">
    <location>
        <position position="543"/>
    </location>
    <ligand>
        <name>Ca(2+)</name>
        <dbReference type="ChEBI" id="CHEBI:29108"/>
    </ligand>
</feature>
<proteinExistence type="predicted"/>